<evidence type="ECO:0000313" key="4">
    <source>
        <dbReference type="EMBL" id="SUO96889.1"/>
    </source>
</evidence>
<dbReference type="EMBL" id="UHIA01000004">
    <property type="protein sequence ID" value="SUO96889.1"/>
    <property type="molecule type" value="Genomic_DNA"/>
</dbReference>
<dbReference type="InterPro" id="IPR023346">
    <property type="entry name" value="Lysozyme-like_dom_sf"/>
</dbReference>
<accession>A0A380MWE1</accession>
<evidence type="ECO:0000256" key="1">
    <source>
        <dbReference type="PIRSR" id="PIRSR611757-1"/>
    </source>
</evidence>
<feature type="active site" evidence="1">
    <location>
        <position position="132"/>
    </location>
</feature>
<proteinExistence type="predicted"/>
<name>A0A380MWE1_9GAMM</name>
<dbReference type="InterPro" id="IPR031304">
    <property type="entry name" value="SLT_2"/>
</dbReference>
<keyword evidence="5" id="KW-1185">Reference proteome</keyword>
<dbReference type="Gene3D" id="1.10.530.10">
    <property type="match status" value="1"/>
</dbReference>
<dbReference type="Gene3D" id="1.10.8.350">
    <property type="entry name" value="Bacterial muramidase"/>
    <property type="match status" value="1"/>
</dbReference>
<protein>
    <submittedName>
        <fullName evidence="4">Membrane-bound lytic murein transglycosylase B</fullName>
        <ecNumber evidence="4">4.2.2.-</ecNumber>
    </submittedName>
</protein>
<dbReference type="EC" id="4.2.2.-" evidence="4"/>
<feature type="signal peptide" evidence="2">
    <location>
        <begin position="1"/>
        <end position="20"/>
    </location>
</feature>
<evidence type="ECO:0000313" key="5">
    <source>
        <dbReference type="Proteomes" id="UP000254575"/>
    </source>
</evidence>
<dbReference type="OrthoDB" id="9772911at2"/>
<dbReference type="PANTHER" id="PTHR30163:SF9">
    <property type="entry name" value="MEMBRANE-BOUND LYTIC MUREIN TRANSGLYCOSYLASE B"/>
    <property type="match status" value="1"/>
</dbReference>
<dbReference type="RefSeq" id="WP_115218464.1">
    <property type="nucleotide sequence ID" value="NZ_UHIA01000004.1"/>
</dbReference>
<dbReference type="PANTHER" id="PTHR30163">
    <property type="entry name" value="MEMBRANE-BOUND LYTIC MUREIN TRANSGLYCOSYLASE B"/>
    <property type="match status" value="1"/>
</dbReference>
<organism evidence="4 5">
    <name type="scientific">Suttonella indologenes</name>
    <dbReference type="NCBI Taxonomy" id="13276"/>
    <lineage>
        <taxon>Bacteria</taxon>
        <taxon>Pseudomonadati</taxon>
        <taxon>Pseudomonadota</taxon>
        <taxon>Gammaproteobacteria</taxon>
        <taxon>Cardiobacteriales</taxon>
        <taxon>Cardiobacteriaceae</taxon>
        <taxon>Suttonella</taxon>
    </lineage>
</organism>
<feature type="chain" id="PRO_5016599046" evidence="2">
    <location>
        <begin position="21"/>
        <end position="343"/>
    </location>
</feature>
<sequence length="343" mass="38546">MNTFRLVLIAALALAQGTYAQSAEETSDMPPNYAQNADARERIYQLAETHQIDARYLLSLLMAIHRDEDVLAKISRPAEKSKPWFEYATIFSDAARLEDGVAFYRQHREALERAYAQYGVDPAVITAIIGVETRYGKVTGNTPVLQALATLCFDYPPRAEFFCSEFDHFLLLAQQEDWNPLQIQGSYAGAMGMAQFMPSSYRNDAIDFDGDGKINLWQSPEDAIGSIANYLANRGWEKDGDLYYQLPQKPSLSIFDGNVKPAYDLQDLSTDESLKSDQNFMNWLASQSAETVGSLVLQGEQEELAFIIYNNFYVITRYNTSPMYAMAVSNLAAAIKSPINEIY</sequence>
<evidence type="ECO:0000259" key="3">
    <source>
        <dbReference type="Pfam" id="PF13406"/>
    </source>
</evidence>
<feature type="domain" description="Transglycosylase SLT" evidence="3">
    <location>
        <begin position="40"/>
        <end position="332"/>
    </location>
</feature>
<gene>
    <name evidence="4" type="primary">mltB_2</name>
    <name evidence="4" type="ORF">NCTC10717_01231</name>
</gene>
<keyword evidence="2" id="KW-0732">Signal</keyword>
<dbReference type="FunFam" id="1.10.8.350:FF:000001">
    <property type="entry name" value="Lytic murein transglycosylase B"/>
    <property type="match status" value="1"/>
</dbReference>
<dbReference type="NCBIfam" id="TIGR02282">
    <property type="entry name" value="MltB"/>
    <property type="match status" value="1"/>
</dbReference>
<dbReference type="Proteomes" id="UP000254575">
    <property type="component" value="Unassembled WGS sequence"/>
</dbReference>
<dbReference type="CDD" id="cd13399">
    <property type="entry name" value="Slt35-like"/>
    <property type="match status" value="1"/>
</dbReference>
<dbReference type="InterPro" id="IPR011757">
    <property type="entry name" value="Lytic_transglycosylase_MltB"/>
</dbReference>
<dbReference type="AlphaFoldDB" id="A0A380MWE1"/>
<dbReference type="SUPFAM" id="SSF53955">
    <property type="entry name" value="Lysozyme-like"/>
    <property type="match status" value="1"/>
</dbReference>
<keyword evidence="4" id="KW-0456">Lyase</keyword>
<dbReference type="GO" id="GO:0008933">
    <property type="term" value="F:peptidoglycan lytic transglycosylase activity"/>
    <property type="evidence" value="ECO:0007669"/>
    <property type="project" value="TreeGrafter"/>
</dbReference>
<evidence type="ECO:0000256" key="2">
    <source>
        <dbReference type="SAM" id="SignalP"/>
    </source>
</evidence>
<dbReference type="InterPro" id="IPR043426">
    <property type="entry name" value="MltB-like"/>
</dbReference>
<dbReference type="GO" id="GO:0009253">
    <property type="term" value="P:peptidoglycan catabolic process"/>
    <property type="evidence" value="ECO:0007669"/>
    <property type="project" value="TreeGrafter"/>
</dbReference>
<reference evidence="4 5" key="1">
    <citation type="submission" date="2018-06" db="EMBL/GenBank/DDBJ databases">
        <authorList>
            <consortium name="Pathogen Informatics"/>
            <person name="Doyle S."/>
        </authorList>
    </citation>
    <scope>NUCLEOTIDE SEQUENCE [LARGE SCALE GENOMIC DNA]</scope>
    <source>
        <strain evidence="4 5">NCTC10717</strain>
    </source>
</reference>
<dbReference type="Pfam" id="PF13406">
    <property type="entry name" value="SLT_2"/>
    <property type="match status" value="1"/>
</dbReference>